<reference evidence="2" key="1">
    <citation type="submission" date="2017-02" db="EMBL/GenBank/DDBJ databases">
        <title>Natronthermophilus aegyptiacus gen. nov.,sp. nov., an aerobic, extremely halophilic alkalithermophilic archaeon isolated from the athalassohaline Wadi An Natrun, Egypt.</title>
        <authorList>
            <person name="Zhao B."/>
        </authorList>
    </citation>
    <scope>NUCLEOTIDE SEQUENCE [LARGE SCALE GENOMIC DNA]</scope>
    <source>
        <strain evidence="2">JW/NM-HA 15</strain>
    </source>
</reference>
<dbReference type="AlphaFoldDB" id="A0A2Z2HSG2"/>
<evidence type="ECO:0000313" key="1">
    <source>
        <dbReference type="EMBL" id="ARS90079.1"/>
    </source>
</evidence>
<name>A0A2Z2HSG2_9EURY</name>
<dbReference type="RefSeq" id="WP_086888454.1">
    <property type="nucleotide sequence ID" value="NZ_CP019893.1"/>
</dbReference>
<dbReference type="InterPro" id="IPR021799">
    <property type="entry name" value="PIN-like_prokaryotic"/>
</dbReference>
<dbReference type="OrthoDB" id="199611at2157"/>
<protein>
    <recommendedName>
        <fullName evidence="3">DUF3368 domain-containing protein</fullName>
    </recommendedName>
</protein>
<dbReference type="InterPro" id="IPR029060">
    <property type="entry name" value="PIN-like_dom_sf"/>
</dbReference>
<accession>A0A2Z2HSG2</accession>
<dbReference type="Pfam" id="PF11848">
    <property type="entry name" value="DUF3368"/>
    <property type="match status" value="1"/>
</dbReference>
<dbReference type="PANTHER" id="PTHR39550">
    <property type="entry name" value="SLL0658 PROTEIN"/>
    <property type="match status" value="1"/>
</dbReference>
<dbReference type="PANTHER" id="PTHR39550:SF1">
    <property type="entry name" value="SLL0658 PROTEIN"/>
    <property type="match status" value="1"/>
</dbReference>
<dbReference type="SUPFAM" id="SSF88723">
    <property type="entry name" value="PIN domain-like"/>
    <property type="match status" value="1"/>
</dbReference>
<evidence type="ECO:0000313" key="2">
    <source>
        <dbReference type="Proteomes" id="UP000250088"/>
    </source>
</evidence>
<gene>
    <name evidence="1" type="ORF">B1756_10295</name>
</gene>
<keyword evidence="2" id="KW-1185">Reference proteome</keyword>
<proteinExistence type="predicted"/>
<dbReference type="Proteomes" id="UP000250088">
    <property type="component" value="Chromosome"/>
</dbReference>
<organism evidence="1 2">
    <name type="scientific">Natrarchaeobaculum aegyptiacum</name>
    <dbReference type="NCBI Taxonomy" id="745377"/>
    <lineage>
        <taxon>Archaea</taxon>
        <taxon>Methanobacteriati</taxon>
        <taxon>Methanobacteriota</taxon>
        <taxon>Stenosarchaea group</taxon>
        <taxon>Halobacteria</taxon>
        <taxon>Halobacteriales</taxon>
        <taxon>Natrialbaceae</taxon>
        <taxon>Natrarchaeobaculum</taxon>
    </lineage>
</organism>
<sequence>MSDDRTDRRTLLVDASVFITLADIGSLELLQETGGDVSMPHAVVEEVSSEPATSDLERARGDWLSTVDGHDSSTSDEWADRLETAATQLGRSTNPDDRAGDVPLLAAALAHENPVVVTDDKPLRKTCKTLSIPVSSSIGVLIRAVERGDLEPGTATDRLEAMDEVGARLSVGLFRRAERLIEEATKK</sequence>
<dbReference type="KEGG" id="naj:B1756_10295"/>
<evidence type="ECO:0008006" key="3">
    <source>
        <dbReference type="Google" id="ProtNLM"/>
    </source>
</evidence>
<dbReference type="GeneID" id="32894472"/>
<dbReference type="EMBL" id="CP019893">
    <property type="protein sequence ID" value="ARS90079.1"/>
    <property type="molecule type" value="Genomic_DNA"/>
</dbReference>